<dbReference type="AlphaFoldDB" id="A0A8J4XAJ0"/>
<dbReference type="Proteomes" id="UP000727407">
    <property type="component" value="Unassembled WGS sequence"/>
</dbReference>
<evidence type="ECO:0000313" key="2">
    <source>
        <dbReference type="EMBL" id="KAF5907874.1"/>
    </source>
</evidence>
<gene>
    <name evidence="2" type="ORF">DAT39_002452</name>
</gene>
<feature type="compositionally biased region" description="Low complexity" evidence="1">
    <location>
        <begin position="33"/>
        <end position="52"/>
    </location>
</feature>
<reference evidence="2" key="1">
    <citation type="submission" date="2020-07" db="EMBL/GenBank/DDBJ databases">
        <title>Clarias magur genome sequencing, assembly and annotation.</title>
        <authorList>
            <person name="Kushwaha B."/>
            <person name="Kumar R."/>
            <person name="Das P."/>
            <person name="Joshi C.G."/>
            <person name="Kumar D."/>
            <person name="Nagpure N.S."/>
            <person name="Pandey M."/>
            <person name="Agarwal S."/>
            <person name="Srivastava S."/>
            <person name="Singh M."/>
            <person name="Sahoo L."/>
            <person name="Jayasankar P."/>
            <person name="Meher P.K."/>
            <person name="Koringa P.G."/>
            <person name="Iquebal M.A."/>
            <person name="Das S.P."/>
            <person name="Bit A."/>
            <person name="Patnaik S."/>
            <person name="Patel N."/>
            <person name="Shah T.M."/>
            <person name="Hinsu A."/>
            <person name="Jena J.K."/>
        </authorList>
    </citation>
    <scope>NUCLEOTIDE SEQUENCE</scope>
    <source>
        <strain evidence="2">CIFAMagur01</strain>
        <tissue evidence="2">Testis</tissue>
    </source>
</reference>
<sequence length="137" mass="15499">MCRKQTLCQCLLGSQHCKQNRTTSSSEIIPTSVTTAETTPTYRTTPSSLPPTQATTDSKSKEKYSVHWKPLSLKEAQVMLMRKVLVRAVGGNKIANILLKHIKAESNRFKSCNCTEDKTRTKDFYTQHGQYKLVYTP</sequence>
<protein>
    <submittedName>
        <fullName evidence="2">Latent-transforming growth factor beta-binding protein 4-like isoform X2</fullName>
    </submittedName>
</protein>
<comment type="caution">
    <text evidence="2">The sequence shown here is derived from an EMBL/GenBank/DDBJ whole genome shotgun (WGS) entry which is preliminary data.</text>
</comment>
<proteinExistence type="predicted"/>
<organism evidence="2 3">
    <name type="scientific">Clarias magur</name>
    <name type="common">Asian catfish</name>
    <name type="synonym">Macropteronotus magur</name>
    <dbReference type="NCBI Taxonomy" id="1594786"/>
    <lineage>
        <taxon>Eukaryota</taxon>
        <taxon>Metazoa</taxon>
        <taxon>Chordata</taxon>
        <taxon>Craniata</taxon>
        <taxon>Vertebrata</taxon>
        <taxon>Euteleostomi</taxon>
        <taxon>Actinopterygii</taxon>
        <taxon>Neopterygii</taxon>
        <taxon>Teleostei</taxon>
        <taxon>Ostariophysi</taxon>
        <taxon>Siluriformes</taxon>
        <taxon>Clariidae</taxon>
        <taxon>Clarias</taxon>
    </lineage>
</organism>
<accession>A0A8J4XAJ0</accession>
<dbReference type="OrthoDB" id="8964787at2759"/>
<feature type="region of interest" description="Disordered" evidence="1">
    <location>
        <begin position="33"/>
        <end position="61"/>
    </location>
</feature>
<keyword evidence="3" id="KW-1185">Reference proteome</keyword>
<feature type="non-terminal residue" evidence="2">
    <location>
        <position position="1"/>
    </location>
</feature>
<dbReference type="EMBL" id="QNUK01000018">
    <property type="protein sequence ID" value="KAF5907874.1"/>
    <property type="molecule type" value="Genomic_DNA"/>
</dbReference>
<evidence type="ECO:0000256" key="1">
    <source>
        <dbReference type="SAM" id="MobiDB-lite"/>
    </source>
</evidence>
<name>A0A8J4XAJ0_CLAMG</name>
<evidence type="ECO:0000313" key="3">
    <source>
        <dbReference type="Proteomes" id="UP000727407"/>
    </source>
</evidence>